<feature type="transmembrane region" description="Helical" evidence="1">
    <location>
        <begin position="44"/>
        <end position="62"/>
    </location>
</feature>
<dbReference type="EMBL" id="CP000786">
    <property type="protein sequence ID" value="ABZ97252.1"/>
    <property type="molecule type" value="Genomic_DNA"/>
</dbReference>
<feature type="transmembrane region" description="Helical" evidence="1">
    <location>
        <begin position="109"/>
        <end position="129"/>
    </location>
</feature>
<dbReference type="RefSeq" id="WP_012388134.1">
    <property type="nucleotide sequence ID" value="NC_010602.1"/>
</dbReference>
<feature type="transmembrane region" description="Helical" evidence="1">
    <location>
        <begin position="198"/>
        <end position="219"/>
    </location>
</feature>
<keyword evidence="1" id="KW-0812">Transmembrane</keyword>
<name>B0SN65_LEPBP</name>
<dbReference type="OrthoDB" id="345074at2"/>
<feature type="transmembrane region" description="Helical" evidence="1">
    <location>
        <begin position="136"/>
        <end position="152"/>
    </location>
</feature>
<dbReference type="AlphaFoldDB" id="B0SN65"/>
<dbReference type="KEGG" id="lbi:LEPBI_I1135"/>
<keyword evidence="1" id="KW-1133">Transmembrane helix</keyword>
<proteinExistence type="predicted"/>
<dbReference type="STRING" id="456481.LEPBI_I1135"/>
<evidence type="ECO:0000313" key="3">
    <source>
        <dbReference type="Proteomes" id="UP000001847"/>
    </source>
</evidence>
<evidence type="ECO:0008006" key="4">
    <source>
        <dbReference type="Google" id="ProtNLM"/>
    </source>
</evidence>
<protein>
    <recommendedName>
        <fullName evidence="4">Prenyltransferase</fullName>
    </recommendedName>
</protein>
<feature type="transmembrane region" description="Helical" evidence="1">
    <location>
        <begin position="225"/>
        <end position="245"/>
    </location>
</feature>
<dbReference type="HOGENOM" id="CLU_999880_0_0_12"/>
<feature type="transmembrane region" description="Helical" evidence="1">
    <location>
        <begin position="12"/>
        <end position="32"/>
    </location>
</feature>
<feature type="transmembrane region" description="Helical" evidence="1">
    <location>
        <begin position="257"/>
        <end position="274"/>
    </location>
</feature>
<evidence type="ECO:0000256" key="1">
    <source>
        <dbReference type="SAM" id="Phobius"/>
    </source>
</evidence>
<dbReference type="Proteomes" id="UP000001847">
    <property type="component" value="Chromosome I"/>
</dbReference>
<feature type="transmembrane region" description="Helical" evidence="1">
    <location>
        <begin position="83"/>
        <end position="103"/>
    </location>
</feature>
<evidence type="ECO:0000313" key="2">
    <source>
        <dbReference type="EMBL" id="ABZ97252.1"/>
    </source>
</evidence>
<dbReference type="BioCyc" id="LBIF456481:LEPBI_RS05565-MONOMER"/>
<reference evidence="2 3" key="1">
    <citation type="journal article" date="2008" name="PLoS ONE">
        <title>Genome sequence of the saprophyte Leptospira biflexa provides insights into the evolution of Leptospira and the pathogenesis of leptospirosis.</title>
        <authorList>
            <person name="Picardeau M."/>
            <person name="Bulach D.M."/>
            <person name="Bouchier C."/>
            <person name="Zuerner R.L."/>
            <person name="Zidane N."/>
            <person name="Wilson P.J."/>
            <person name="Creno S."/>
            <person name="Kuczek E.S."/>
            <person name="Bommezzadri S."/>
            <person name="Davis J.C."/>
            <person name="McGrath A."/>
            <person name="Johnson M.J."/>
            <person name="Boursaux-Eude C."/>
            <person name="Seemann T."/>
            <person name="Rouy Z."/>
            <person name="Coppel R.L."/>
            <person name="Rood J.I."/>
            <person name="Lajus A."/>
            <person name="Davies J.K."/>
            <person name="Medigue C."/>
            <person name="Adler B."/>
        </authorList>
    </citation>
    <scope>NUCLEOTIDE SEQUENCE [LARGE SCALE GENOMIC DNA]</scope>
    <source>
        <strain evidence="3">Patoc 1 / ATCC 23582 / Paris</strain>
    </source>
</reference>
<accession>B0SN65</accession>
<feature type="transmembrane region" description="Helical" evidence="1">
    <location>
        <begin position="158"/>
        <end position="177"/>
    </location>
</feature>
<sequence>MYRKRHIHRTILVLSFVSLDVVLSVFANLSFFSHYFQHSLRTSLLSLYLLSVWALYLLDHLWDAKKETGKKTLRSNFYLQNKVGIASVIGIGILVVSILGIWYEWKFLFQNLPFLFAFGIGLVLVIQKIAIVPKEILVSFFYTWGILLPFPHCSETDWILFFFFLHVLCNVLLTYQIDRDWDKEQGTFTFNLWVSPRHLTSLVRILLVLGLFSLLWLWRYQNLDIGFILGLGLSYLWLLVTDLFCQNPNTKKITSELAYLPMFVPEIIFFFSALP</sequence>
<keyword evidence="1" id="KW-0472">Membrane</keyword>
<organism evidence="2 3">
    <name type="scientific">Leptospira biflexa serovar Patoc (strain Patoc 1 / ATCC 23582 / Paris)</name>
    <dbReference type="NCBI Taxonomy" id="456481"/>
    <lineage>
        <taxon>Bacteria</taxon>
        <taxon>Pseudomonadati</taxon>
        <taxon>Spirochaetota</taxon>
        <taxon>Spirochaetia</taxon>
        <taxon>Leptospirales</taxon>
        <taxon>Leptospiraceae</taxon>
        <taxon>Leptospira</taxon>
    </lineage>
</organism>
<keyword evidence="3" id="KW-1185">Reference proteome</keyword>
<gene>
    <name evidence="2" type="ordered locus">LEPBI_I1135</name>
</gene>